<comment type="caution">
    <text evidence="2">The sequence shown here is derived from an EMBL/GenBank/DDBJ whole genome shotgun (WGS) entry which is preliminary data.</text>
</comment>
<dbReference type="Pfam" id="PF12937">
    <property type="entry name" value="F-box-like"/>
    <property type="match status" value="1"/>
</dbReference>
<evidence type="ECO:0000313" key="2">
    <source>
        <dbReference type="EMBL" id="CAK7331889.1"/>
    </source>
</evidence>
<dbReference type="Pfam" id="PF08268">
    <property type="entry name" value="FBA_3"/>
    <property type="match status" value="1"/>
</dbReference>
<evidence type="ECO:0000259" key="1">
    <source>
        <dbReference type="PROSITE" id="PS50181"/>
    </source>
</evidence>
<dbReference type="PANTHER" id="PTHR31672">
    <property type="entry name" value="BNACNNG10540D PROTEIN"/>
    <property type="match status" value="1"/>
</dbReference>
<dbReference type="PANTHER" id="PTHR31672:SF13">
    <property type="entry name" value="F-BOX PROTEIN CPR30-LIKE"/>
    <property type="match status" value="1"/>
</dbReference>
<protein>
    <recommendedName>
        <fullName evidence="1">F-box domain-containing protein</fullName>
    </recommendedName>
</protein>
<accession>A0AAV1RAW7</accession>
<sequence>MATRYSSRLRKRKCVEEISPILALPAEIFIDIFLSLPVETIMQCRSVCKTWRDLLSTPYFAHLHFSKAQPRSLLFFCPCSGIKTSKKSKRFYCDIHSRRSSNINDATVSTPAKLNLLKFTDHGEVVGSSNGLLCISEIVRKNKLYICNPLTGEYVEIPGPEVEKGWHASKPIEFFYSPQKNQYKILMYRERKGHGFQKSGQIFTLGSNSWRNIDIPEHRKLHTAKRYISSFDMENEQARSIAVPDHIDLSTACLVVLGNFLCLYDNGYPQFSIWLMKEYGVEEFWKHYVVQRSPNSHYRPITVKEDGSILMKHNSTTLISYEPETKKSRALYQFGPTGVVLHTPSFVSLKDLLIGGCCKVLNVRDRKRRSTINILEF</sequence>
<organism evidence="2 3">
    <name type="scientific">Dovyalis caffra</name>
    <dbReference type="NCBI Taxonomy" id="77055"/>
    <lineage>
        <taxon>Eukaryota</taxon>
        <taxon>Viridiplantae</taxon>
        <taxon>Streptophyta</taxon>
        <taxon>Embryophyta</taxon>
        <taxon>Tracheophyta</taxon>
        <taxon>Spermatophyta</taxon>
        <taxon>Magnoliopsida</taxon>
        <taxon>eudicotyledons</taxon>
        <taxon>Gunneridae</taxon>
        <taxon>Pentapetalae</taxon>
        <taxon>rosids</taxon>
        <taxon>fabids</taxon>
        <taxon>Malpighiales</taxon>
        <taxon>Salicaceae</taxon>
        <taxon>Flacourtieae</taxon>
        <taxon>Dovyalis</taxon>
    </lineage>
</organism>
<dbReference type="EMBL" id="CAWUPB010000913">
    <property type="protein sequence ID" value="CAK7331889.1"/>
    <property type="molecule type" value="Genomic_DNA"/>
</dbReference>
<evidence type="ECO:0000313" key="3">
    <source>
        <dbReference type="Proteomes" id="UP001314170"/>
    </source>
</evidence>
<dbReference type="Proteomes" id="UP001314170">
    <property type="component" value="Unassembled WGS sequence"/>
</dbReference>
<proteinExistence type="predicted"/>
<dbReference type="Gene3D" id="1.20.1280.50">
    <property type="match status" value="1"/>
</dbReference>
<dbReference type="InterPro" id="IPR001810">
    <property type="entry name" value="F-box_dom"/>
</dbReference>
<reference evidence="2 3" key="1">
    <citation type="submission" date="2024-01" db="EMBL/GenBank/DDBJ databases">
        <authorList>
            <person name="Waweru B."/>
        </authorList>
    </citation>
    <scope>NUCLEOTIDE SEQUENCE [LARGE SCALE GENOMIC DNA]</scope>
</reference>
<dbReference type="AlphaFoldDB" id="A0AAV1RAW7"/>
<dbReference type="InterPro" id="IPR017451">
    <property type="entry name" value="F-box-assoc_interact_dom"/>
</dbReference>
<name>A0AAV1RAW7_9ROSI</name>
<dbReference type="InterPro" id="IPR036047">
    <property type="entry name" value="F-box-like_dom_sf"/>
</dbReference>
<gene>
    <name evidence="2" type="ORF">DCAF_LOCUS8701</name>
</gene>
<dbReference type="SMART" id="SM00256">
    <property type="entry name" value="FBOX"/>
    <property type="match status" value="1"/>
</dbReference>
<feature type="domain" description="F-box" evidence="1">
    <location>
        <begin position="18"/>
        <end position="68"/>
    </location>
</feature>
<dbReference type="InterPro" id="IPR013187">
    <property type="entry name" value="F-box-assoc_dom_typ3"/>
</dbReference>
<dbReference type="InterPro" id="IPR050796">
    <property type="entry name" value="SCF_F-box_component"/>
</dbReference>
<dbReference type="PROSITE" id="PS50181">
    <property type="entry name" value="FBOX"/>
    <property type="match status" value="1"/>
</dbReference>
<keyword evidence="3" id="KW-1185">Reference proteome</keyword>
<dbReference type="NCBIfam" id="TIGR01640">
    <property type="entry name" value="F_box_assoc_1"/>
    <property type="match status" value="1"/>
</dbReference>
<dbReference type="SUPFAM" id="SSF81383">
    <property type="entry name" value="F-box domain"/>
    <property type="match status" value="1"/>
</dbReference>